<name>A0A1I6YZ55_9FLAO</name>
<dbReference type="OrthoDB" id="9811934at2"/>
<dbReference type="Proteomes" id="UP000236454">
    <property type="component" value="Unassembled WGS sequence"/>
</dbReference>
<proteinExistence type="predicted"/>
<dbReference type="PANTHER" id="PTHR42754">
    <property type="entry name" value="ENDOGLUCANASE"/>
    <property type="match status" value="1"/>
</dbReference>
<dbReference type="PANTHER" id="PTHR42754:SF1">
    <property type="entry name" value="LIPOPROTEIN"/>
    <property type="match status" value="1"/>
</dbReference>
<dbReference type="AlphaFoldDB" id="A0A1I6YZ55"/>
<dbReference type="Pfam" id="PF18962">
    <property type="entry name" value="Por_Secre_tail"/>
    <property type="match status" value="1"/>
</dbReference>
<organism evidence="3 4">
    <name type="scientific">Lishizhenia tianjinensis</name>
    <dbReference type="NCBI Taxonomy" id="477690"/>
    <lineage>
        <taxon>Bacteria</taxon>
        <taxon>Pseudomonadati</taxon>
        <taxon>Bacteroidota</taxon>
        <taxon>Flavobacteriia</taxon>
        <taxon>Flavobacteriales</taxon>
        <taxon>Crocinitomicaceae</taxon>
        <taxon>Lishizhenia</taxon>
    </lineage>
</organism>
<dbReference type="InterPro" id="IPR026444">
    <property type="entry name" value="Secre_tail"/>
</dbReference>
<dbReference type="EMBL" id="FPAS01000001">
    <property type="protein sequence ID" value="SFT55739.1"/>
    <property type="molecule type" value="Genomic_DNA"/>
</dbReference>
<evidence type="ECO:0000313" key="4">
    <source>
        <dbReference type="Proteomes" id="UP000236454"/>
    </source>
</evidence>
<gene>
    <name evidence="3" type="ORF">SAMN05216474_1308</name>
</gene>
<evidence type="ECO:0000259" key="2">
    <source>
        <dbReference type="Pfam" id="PF18962"/>
    </source>
</evidence>
<feature type="domain" description="Secretion system C-terminal sorting" evidence="2">
    <location>
        <begin position="495"/>
        <end position="566"/>
    </location>
</feature>
<protein>
    <submittedName>
        <fullName evidence="3">Por secretion system C-terminal sorting domain-containing protein</fullName>
    </submittedName>
</protein>
<evidence type="ECO:0000256" key="1">
    <source>
        <dbReference type="ARBA" id="ARBA00022729"/>
    </source>
</evidence>
<accession>A0A1I6YZ55</accession>
<dbReference type="STRING" id="477690.SAMN05216474_1308"/>
<reference evidence="3 4" key="1">
    <citation type="submission" date="2016-10" db="EMBL/GenBank/DDBJ databases">
        <authorList>
            <person name="de Groot N.N."/>
        </authorList>
    </citation>
    <scope>NUCLEOTIDE SEQUENCE [LARGE SCALE GENOMIC DNA]</scope>
    <source>
        <strain evidence="3 4">CGMCC 1.7005</strain>
    </source>
</reference>
<keyword evidence="4" id="KW-1185">Reference proteome</keyword>
<evidence type="ECO:0000313" key="3">
    <source>
        <dbReference type="EMBL" id="SFT55739.1"/>
    </source>
</evidence>
<dbReference type="RefSeq" id="WP_090247506.1">
    <property type="nucleotide sequence ID" value="NZ_FPAS01000001.1"/>
</dbReference>
<sequence>MKTILSLLLIVCIHVLGRGQTYFNNLYDYNNQNQQVFNFHQLNDGSFQLNFNSFLLSPLNVNISLMSFDQFGNELFVNHFNKGSLISPLAYADGSAVLYNGITNFITTTPYSSGANSSLQAELIKVSDLDTVTTYLMGGAIDTVSVILAMKHVYNNLILAGVQSTSNNNDGEDFWLTKCDTNGQVIWQNWYGGSGQDRLLSMDTTGDGGYVLCGRTSSIEYSASYQNTNFLVVFVDSMGNTIISRTLGGPNNEGGYLRTLSDTSYLLYGMQENNNGQNEIFVSKLNYLGSIIWQNTYTFGPYDNSVDDVELVDDGFVFCGYSMDNYGDPNGLIMKTDFDGNLQWGRKYKPRANDNYLRDLQVMPDGGFIVAGFVYGDSINVTSDAWIMRTNCLGFDGPPEANATFQSLQGYNLMIEDLSKRYGTLYVDFGDGVQDTFPEQVSPLFINHTYAQDSVYTIQIIAEACNGESDTLYYDFHATNTIGVEDYSPDIKFKIYPNPSDGKYTLEYELTDSNAQITIHDIMGRVIQTHTLEGKKGKFKLDLQAEQNGVYILQLSNEKGQKTYKLMKQ</sequence>
<dbReference type="NCBIfam" id="TIGR04183">
    <property type="entry name" value="Por_Secre_tail"/>
    <property type="match status" value="1"/>
</dbReference>
<keyword evidence="1" id="KW-0732">Signal</keyword>